<feature type="compositionally biased region" description="Basic and acidic residues" evidence="6">
    <location>
        <begin position="415"/>
        <end position="425"/>
    </location>
</feature>
<evidence type="ECO:0000313" key="9">
    <source>
        <dbReference type="Proteomes" id="UP001176940"/>
    </source>
</evidence>
<proteinExistence type="predicted"/>
<dbReference type="Gene3D" id="1.10.10.10">
    <property type="entry name" value="Winged helix-like DNA-binding domain superfamily/Winged helix DNA-binding domain"/>
    <property type="match status" value="1"/>
</dbReference>
<dbReference type="PANTHER" id="PTHR14196:SF12">
    <property type="entry name" value="ZINC FINGER PROTEIN 208-LIKE"/>
    <property type="match status" value="1"/>
</dbReference>
<dbReference type="SUPFAM" id="SSF57667">
    <property type="entry name" value="beta-beta-alpha zinc fingers"/>
    <property type="match status" value="1"/>
</dbReference>
<dbReference type="EMBL" id="CAUEEQ010006501">
    <property type="protein sequence ID" value="CAJ0930142.1"/>
    <property type="molecule type" value="Genomic_DNA"/>
</dbReference>
<dbReference type="Gene3D" id="3.30.160.60">
    <property type="entry name" value="Classic Zinc Finger"/>
    <property type="match status" value="2"/>
</dbReference>
<evidence type="ECO:0000256" key="2">
    <source>
        <dbReference type="ARBA" id="ARBA00022737"/>
    </source>
</evidence>
<comment type="caution">
    <text evidence="8">The sequence shown here is derived from an EMBL/GenBank/DDBJ whole genome shotgun (WGS) entry which is preliminary data.</text>
</comment>
<dbReference type="InterPro" id="IPR054465">
    <property type="entry name" value="Integrase_p58-like_C"/>
</dbReference>
<name>A0ABN9L0H8_9NEOB</name>
<dbReference type="Pfam" id="PF25787">
    <property type="entry name" value="HTH_SB"/>
    <property type="match status" value="1"/>
</dbReference>
<dbReference type="InterPro" id="IPR036397">
    <property type="entry name" value="RNaseH_sf"/>
</dbReference>
<accession>A0ABN9L0H8</accession>
<dbReference type="Pfam" id="PF22938">
    <property type="entry name" value="Integrase_p58_C"/>
    <property type="match status" value="1"/>
</dbReference>
<keyword evidence="4" id="KW-0862">Zinc</keyword>
<protein>
    <recommendedName>
        <fullName evidence="7">C2H2-type domain-containing protein</fullName>
    </recommendedName>
</protein>
<keyword evidence="2" id="KW-0677">Repeat</keyword>
<keyword evidence="1" id="KW-0479">Metal-binding</keyword>
<feature type="region of interest" description="Disordered" evidence="6">
    <location>
        <begin position="437"/>
        <end position="464"/>
    </location>
</feature>
<evidence type="ECO:0000256" key="6">
    <source>
        <dbReference type="SAM" id="MobiDB-lite"/>
    </source>
</evidence>
<dbReference type="Gene3D" id="3.30.420.10">
    <property type="entry name" value="Ribonuclease H-like superfamily/Ribonuclease H"/>
    <property type="match status" value="1"/>
</dbReference>
<sequence>MQKLSNLAHENVAQAQINQKVWYDRNARLRAYEEGQKVWVLVPMLQNKLQAAWVGPYTVHKRLNDVNYVVTLDGHAKRQKVFHVNMLKAHHGREACVLSVCSLPEEGEADLLLDVGAGSQYMESLESAEFNPELSHSQRSELMGALSEFTEVFTKEPGRTHLAAHHVDTGTNPPVRQSAYRVSAEVKAHMREQVEEMLKLKDKIIDLHKAGMGYKTISKTLGEKETTVGAICRKVPLLKKAHVQARLKFTNEHLDDSVSDWEKVLWSDETKIKLFGINSTRRVWRKRNAAYDPKNTIPTVKHGGGNVTFWGCFSAMGRGLLCHINEKMDGAMYHGSRRRNPPGRCPRPLYPQDCPEENHNIPGDHQGEDPIDIKVEVIHGGQEAIAIWADQQDGSRRRNPPERCPRPLYPQDCPEENHNIPEDHQGEDVINIKVEDETEEAMTRGDQPCVSDRKEEIPGDVSAGNPCENNDLSLSCKEEAIRKHCNGENLSLLHGLHSWPFSYNSPNYEEPSPEQSRIVTTIPGNKDDTRFQCDKQLPKSSDFLTKKKYKGKKSFSCPECGKCFTKKSKFVIHERIHTGEKPFSCSECEKSFTNKWSLITHQKIHTEFTQEKSHFYVRNVGSPSQIKGVLLDIREFIQEQSHIHVQNAGKALQRN</sequence>
<dbReference type="Pfam" id="PF00096">
    <property type="entry name" value="zf-C2H2"/>
    <property type="match status" value="2"/>
</dbReference>
<dbReference type="PANTHER" id="PTHR14196">
    <property type="entry name" value="ODD-SKIPPED - RELATED"/>
    <property type="match status" value="1"/>
</dbReference>
<evidence type="ECO:0000259" key="7">
    <source>
        <dbReference type="PROSITE" id="PS50157"/>
    </source>
</evidence>
<dbReference type="Proteomes" id="UP001176940">
    <property type="component" value="Unassembled WGS sequence"/>
</dbReference>
<feature type="domain" description="C2H2-type" evidence="7">
    <location>
        <begin position="583"/>
        <end position="610"/>
    </location>
</feature>
<dbReference type="InterPro" id="IPR036236">
    <property type="entry name" value="Znf_C2H2_sf"/>
</dbReference>
<evidence type="ECO:0000256" key="5">
    <source>
        <dbReference type="PROSITE-ProRule" id="PRU00042"/>
    </source>
</evidence>
<dbReference type="InterPro" id="IPR050717">
    <property type="entry name" value="C2H2-ZF_Transcription_Reg"/>
</dbReference>
<dbReference type="SMART" id="SM00355">
    <property type="entry name" value="ZnF_C2H2"/>
    <property type="match status" value="2"/>
</dbReference>
<dbReference type="InterPro" id="IPR036388">
    <property type="entry name" value="WH-like_DNA-bd_sf"/>
</dbReference>
<feature type="region of interest" description="Disordered" evidence="6">
    <location>
        <begin position="390"/>
        <end position="425"/>
    </location>
</feature>
<feature type="compositionally biased region" description="Basic and acidic residues" evidence="6">
    <location>
        <begin position="393"/>
        <end position="405"/>
    </location>
</feature>
<reference evidence="8" key="1">
    <citation type="submission" date="2023-07" db="EMBL/GenBank/DDBJ databases">
        <authorList>
            <person name="Stuckert A."/>
        </authorList>
    </citation>
    <scope>NUCLEOTIDE SEQUENCE</scope>
</reference>
<keyword evidence="3 5" id="KW-0863">Zinc-finger</keyword>
<dbReference type="PROSITE" id="PS00028">
    <property type="entry name" value="ZINC_FINGER_C2H2_1"/>
    <property type="match status" value="2"/>
</dbReference>
<dbReference type="PROSITE" id="PS50157">
    <property type="entry name" value="ZINC_FINGER_C2H2_2"/>
    <property type="match status" value="2"/>
</dbReference>
<gene>
    <name evidence="8" type="ORF">RIMI_LOCUS4125706</name>
</gene>
<dbReference type="InterPro" id="IPR013087">
    <property type="entry name" value="Znf_C2H2_type"/>
</dbReference>
<dbReference type="InterPro" id="IPR057667">
    <property type="entry name" value="HTH_SB"/>
</dbReference>
<evidence type="ECO:0000313" key="8">
    <source>
        <dbReference type="EMBL" id="CAJ0930142.1"/>
    </source>
</evidence>
<evidence type="ECO:0000256" key="1">
    <source>
        <dbReference type="ARBA" id="ARBA00022723"/>
    </source>
</evidence>
<evidence type="ECO:0000256" key="3">
    <source>
        <dbReference type="ARBA" id="ARBA00022771"/>
    </source>
</evidence>
<evidence type="ECO:0000256" key="4">
    <source>
        <dbReference type="ARBA" id="ARBA00022833"/>
    </source>
</evidence>
<keyword evidence="9" id="KW-1185">Reference proteome</keyword>
<organism evidence="8 9">
    <name type="scientific">Ranitomeya imitator</name>
    <name type="common">mimic poison frog</name>
    <dbReference type="NCBI Taxonomy" id="111125"/>
    <lineage>
        <taxon>Eukaryota</taxon>
        <taxon>Metazoa</taxon>
        <taxon>Chordata</taxon>
        <taxon>Craniata</taxon>
        <taxon>Vertebrata</taxon>
        <taxon>Euteleostomi</taxon>
        <taxon>Amphibia</taxon>
        <taxon>Batrachia</taxon>
        <taxon>Anura</taxon>
        <taxon>Neobatrachia</taxon>
        <taxon>Hyloidea</taxon>
        <taxon>Dendrobatidae</taxon>
        <taxon>Dendrobatinae</taxon>
        <taxon>Ranitomeya</taxon>
    </lineage>
</organism>
<feature type="domain" description="C2H2-type" evidence="7">
    <location>
        <begin position="555"/>
        <end position="582"/>
    </location>
</feature>